<feature type="non-terminal residue" evidence="1">
    <location>
        <position position="1"/>
    </location>
</feature>
<comment type="caution">
    <text evidence="1">The sequence shown here is derived from an EMBL/GenBank/DDBJ whole genome shotgun (WGS) entry which is preliminary data.</text>
</comment>
<organism evidence="1 2">
    <name type="scientific">Racocetra persica</name>
    <dbReference type="NCBI Taxonomy" id="160502"/>
    <lineage>
        <taxon>Eukaryota</taxon>
        <taxon>Fungi</taxon>
        <taxon>Fungi incertae sedis</taxon>
        <taxon>Mucoromycota</taxon>
        <taxon>Glomeromycotina</taxon>
        <taxon>Glomeromycetes</taxon>
        <taxon>Diversisporales</taxon>
        <taxon>Gigasporaceae</taxon>
        <taxon>Racocetra</taxon>
    </lineage>
</organism>
<name>A0ACA9SQP5_9GLOM</name>
<sequence>QYQEGIINKEKKSILSESLKVVDLAEQNAPDYHVNDVICIDIKECYPAIAVNRELPEDDITRFVQIRSFKFASNIYSAISVWYGKHFAYRSGEGCGKEKDEHL</sequence>
<keyword evidence="2" id="KW-1185">Reference proteome</keyword>
<evidence type="ECO:0000313" key="2">
    <source>
        <dbReference type="Proteomes" id="UP000789920"/>
    </source>
</evidence>
<protein>
    <submittedName>
        <fullName evidence="1">15362_t:CDS:1</fullName>
    </submittedName>
</protein>
<accession>A0ACA9SQP5</accession>
<feature type="non-terminal residue" evidence="1">
    <location>
        <position position="103"/>
    </location>
</feature>
<proteinExistence type="predicted"/>
<dbReference type="Proteomes" id="UP000789920">
    <property type="component" value="Unassembled WGS sequence"/>
</dbReference>
<dbReference type="EMBL" id="CAJVQC010147155">
    <property type="protein sequence ID" value="CAG8845535.1"/>
    <property type="molecule type" value="Genomic_DNA"/>
</dbReference>
<gene>
    <name evidence="1" type="ORF">RPERSI_LOCUS33709</name>
</gene>
<evidence type="ECO:0000313" key="1">
    <source>
        <dbReference type="EMBL" id="CAG8845535.1"/>
    </source>
</evidence>
<reference evidence="1" key="1">
    <citation type="submission" date="2021-06" db="EMBL/GenBank/DDBJ databases">
        <authorList>
            <person name="Kallberg Y."/>
            <person name="Tangrot J."/>
            <person name="Rosling A."/>
        </authorList>
    </citation>
    <scope>NUCLEOTIDE SEQUENCE</scope>
    <source>
        <strain evidence="1">MA461A</strain>
    </source>
</reference>